<feature type="non-terminal residue" evidence="1">
    <location>
        <position position="64"/>
    </location>
</feature>
<sequence>MLRIDGEKIMFNIFEAMKRHDEEEPQCHHVDVVEEVVEDVFEEKTPSPPLERVLVNSIDELEEE</sequence>
<dbReference type="Proteomes" id="UP000265520">
    <property type="component" value="Unassembled WGS sequence"/>
</dbReference>
<accession>A0A392V4M5</accession>
<organism evidence="1 2">
    <name type="scientific">Trifolium medium</name>
    <dbReference type="NCBI Taxonomy" id="97028"/>
    <lineage>
        <taxon>Eukaryota</taxon>
        <taxon>Viridiplantae</taxon>
        <taxon>Streptophyta</taxon>
        <taxon>Embryophyta</taxon>
        <taxon>Tracheophyta</taxon>
        <taxon>Spermatophyta</taxon>
        <taxon>Magnoliopsida</taxon>
        <taxon>eudicotyledons</taxon>
        <taxon>Gunneridae</taxon>
        <taxon>Pentapetalae</taxon>
        <taxon>rosids</taxon>
        <taxon>fabids</taxon>
        <taxon>Fabales</taxon>
        <taxon>Fabaceae</taxon>
        <taxon>Papilionoideae</taxon>
        <taxon>50 kb inversion clade</taxon>
        <taxon>NPAAA clade</taxon>
        <taxon>Hologalegina</taxon>
        <taxon>IRL clade</taxon>
        <taxon>Trifolieae</taxon>
        <taxon>Trifolium</taxon>
    </lineage>
</organism>
<evidence type="ECO:0000313" key="2">
    <source>
        <dbReference type="Proteomes" id="UP000265520"/>
    </source>
</evidence>
<keyword evidence="2" id="KW-1185">Reference proteome</keyword>
<name>A0A392V4M5_9FABA</name>
<proteinExistence type="predicted"/>
<dbReference type="AlphaFoldDB" id="A0A392V4M5"/>
<protein>
    <submittedName>
        <fullName evidence="1">Uncharacterized protein</fullName>
    </submittedName>
</protein>
<comment type="caution">
    <text evidence="1">The sequence shown here is derived from an EMBL/GenBank/DDBJ whole genome shotgun (WGS) entry which is preliminary data.</text>
</comment>
<reference evidence="1 2" key="1">
    <citation type="journal article" date="2018" name="Front. Plant Sci.">
        <title>Red Clover (Trifolium pratense) and Zigzag Clover (T. medium) - A Picture of Genomic Similarities and Differences.</title>
        <authorList>
            <person name="Dluhosova J."/>
            <person name="Istvanek J."/>
            <person name="Nedelnik J."/>
            <person name="Repkova J."/>
        </authorList>
    </citation>
    <scope>NUCLEOTIDE SEQUENCE [LARGE SCALE GENOMIC DNA]</scope>
    <source>
        <strain evidence="2">cv. 10/8</strain>
        <tissue evidence="1">Leaf</tissue>
    </source>
</reference>
<evidence type="ECO:0000313" key="1">
    <source>
        <dbReference type="EMBL" id="MCI82001.1"/>
    </source>
</evidence>
<dbReference type="EMBL" id="LXQA011032476">
    <property type="protein sequence ID" value="MCI82001.1"/>
    <property type="molecule type" value="Genomic_DNA"/>
</dbReference>